<dbReference type="Pfam" id="PF00069">
    <property type="entry name" value="Pkinase"/>
    <property type="match status" value="1"/>
</dbReference>
<keyword evidence="6 9" id="KW-0067">ATP-binding</keyword>
<feature type="domain" description="Protein kinase" evidence="10">
    <location>
        <begin position="34"/>
        <end position="292"/>
    </location>
</feature>
<dbReference type="EC" id="2.7.11.1" evidence="1"/>
<proteinExistence type="predicted"/>
<dbReference type="PANTHER" id="PTHR24363">
    <property type="entry name" value="SERINE/THREONINE PROTEIN KINASE"/>
    <property type="match status" value="1"/>
</dbReference>
<keyword evidence="4 9" id="KW-0547">Nucleotide-binding</keyword>
<comment type="catalytic activity">
    <reaction evidence="8">
        <text>L-seryl-[protein] + ATP = O-phospho-L-seryl-[protein] + ADP + H(+)</text>
        <dbReference type="Rhea" id="RHEA:17989"/>
        <dbReference type="Rhea" id="RHEA-COMP:9863"/>
        <dbReference type="Rhea" id="RHEA-COMP:11604"/>
        <dbReference type="ChEBI" id="CHEBI:15378"/>
        <dbReference type="ChEBI" id="CHEBI:29999"/>
        <dbReference type="ChEBI" id="CHEBI:30616"/>
        <dbReference type="ChEBI" id="CHEBI:83421"/>
        <dbReference type="ChEBI" id="CHEBI:456216"/>
        <dbReference type="EC" id="2.7.11.1"/>
    </reaction>
</comment>
<evidence type="ECO:0000256" key="9">
    <source>
        <dbReference type="PROSITE-ProRule" id="PRU10141"/>
    </source>
</evidence>
<sequence length="498" mass="57042">MSYCLNPLCQAPENLDLDAFCQACGSPLSLRKRYLALRKLGQGGFGRTFLAQDCDIPSRPYCVIKQLQLRAFGVDTADKAKQLFQQEAVRLDELGKHPQIPNLLAYFSENEQWYLVQEWIEGQTLAEELHQQGAYTEEQIWQLLRDLVPVLEFIHQRRVIHRDIKPMNIIRRQSDRLPILIDFGIAKQFDRRMLVQTGTLIGSPEYISPEQMKGKAVPASDLYSLGVMCVHLLTHLKSPLDLYNIVDDRWDWRDFLPPERRVSDRLGRILDKMLQASLSQRFQSATDLLEVLNPPPGAIALSSNVSVEWVKAIQRDPTPPTVSIRQPLAFAKSLLGIAPPEQWLRSSTGVDYTALRNHLAASRWQAADEETWAVLCQALGKRPRNYLWSADTAKLPCEDLQIIDLLWQKYSEGHFGFSVQCRIFTEVEEDYVRFCDRVGWPVYNTHTSGKGIAYSRKAPAGHLPSRIWAGGSQWWRQAKAMLLKLDNCEFIHWESNLS</sequence>
<dbReference type="Gene3D" id="1.10.510.10">
    <property type="entry name" value="Transferase(Phosphotransferase) domain 1"/>
    <property type="match status" value="1"/>
</dbReference>
<dbReference type="SMART" id="SM00220">
    <property type="entry name" value="S_TKc"/>
    <property type="match status" value="1"/>
</dbReference>
<evidence type="ECO:0000256" key="8">
    <source>
        <dbReference type="ARBA" id="ARBA00048679"/>
    </source>
</evidence>
<feature type="binding site" evidence="9">
    <location>
        <position position="65"/>
    </location>
    <ligand>
        <name>ATP</name>
        <dbReference type="ChEBI" id="CHEBI:30616"/>
    </ligand>
</feature>
<dbReference type="SUPFAM" id="SSF140869">
    <property type="entry name" value="GUN4-like"/>
    <property type="match status" value="1"/>
</dbReference>
<dbReference type="CDD" id="cd16383">
    <property type="entry name" value="GUN4"/>
    <property type="match status" value="1"/>
</dbReference>
<evidence type="ECO:0000256" key="7">
    <source>
        <dbReference type="ARBA" id="ARBA00047899"/>
    </source>
</evidence>
<dbReference type="EMBL" id="JASVEJ010000037">
    <property type="protein sequence ID" value="MDL5057751.1"/>
    <property type="molecule type" value="Genomic_DNA"/>
</dbReference>
<evidence type="ECO:0000256" key="5">
    <source>
        <dbReference type="ARBA" id="ARBA00022777"/>
    </source>
</evidence>
<keyword evidence="12" id="KW-1185">Reference proteome</keyword>
<evidence type="ECO:0000259" key="10">
    <source>
        <dbReference type="PROSITE" id="PS50011"/>
    </source>
</evidence>
<comment type="caution">
    <text evidence="11">The sequence shown here is derived from an EMBL/GenBank/DDBJ whole genome shotgun (WGS) entry which is preliminary data.</text>
</comment>
<accession>A0ABT7M3X4</accession>
<keyword evidence="5 11" id="KW-0418">Kinase</keyword>
<dbReference type="GO" id="GO:0016301">
    <property type="term" value="F:kinase activity"/>
    <property type="evidence" value="ECO:0007669"/>
    <property type="project" value="UniProtKB-KW"/>
</dbReference>
<dbReference type="PANTHER" id="PTHR24363:SF0">
    <property type="entry name" value="SERINE_THREONINE KINASE LIKE DOMAIN CONTAINING 1"/>
    <property type="match status" value="1"/>
</dbReference>
<evidence type="ECO:0000313" key="12">
    <source>
        <dbReference type="Proteomes" id="UP001230986"/>
    </source>
</evidence>
<protein>
    <recommendedName>
        <fullName evidence="1">non-specific serine/threonine protein kinase</fullName>
        <ecNumber evidence="1">2.7.11.1</ecNumber>
    </recommendedName>
</protein>
<evidence type="ECO:0000256" key="3">
    <source>
        <dbReference type="ARBA" id="ARBA00022679"/>
    </source>
</evidence>
<dbReference type="Proteomes" id="UP001230986">
    <property type="component" value="Unassembled WGS sequence"/>
</dbReference>
<dbReference type="InterPro" id="IPR008629">
    <property type="entry name" value="GUN4-like"/>
</dbReference>
<dbReference type="CDD" id="cd14014">
    <property type="entry name" value="STKc_PknB_like"/>
    <property type="match status" value="1"/>
</dbReference>
<evidence type="ECO:0000256" key="6">
    <source>
        <dbReference type="ARBA" id="ARBA00022840"/>
    </source>
</evidence>
<evidence type="ECO:0000256" key="1">
    <source>
        <dbReference type="ARBA" id="ARBA00012513"/>
    </source>
</evidence>
<dbReference type="Pfam" id="PF05419">
    <property type="entry name" value="GUN4"/>
    <property type="match status" value="1"/>
</dbReference>
<dbReference type="InterPro" id="IPR000719">
    <property type="entry name" value="Prot_kinase_dom"/>
</dbReference>
<evidence type="ECO:0000256" key="2">
    <source>
        <dbReference type="ARBA" id="ARBA00022527"/>
    </source>
</evidence>
<evidence type="ECO:0000313" key="11">
    <source>
        <dbReference type="EMBL" id="MDL5057751.1"/>
    </source>
</evidence>
<name>A0ABT7M3X4_9CYAN</name>
<dbReference type="PROSITE" id="PS00107">
    <property type="entry name" value="PROTEIN_KINASE_ATP"/>
    <property type="match status" value="1"/>
</dbReference>
<reference evidence="11 12" key="1">
    <citation type="submission" date="2023-06" db="EMBL/GenBank/DDBJ databases">
        <title>Whole genome sequence of Oscillatoria calcuttensis NRMC-F 0142.</title>
        <authorList>
            <person name="Shakena Fathima T."/>
            <person name="Muralitharan G."/>
            <person name="Thajuddin N."/>
        </authorList>
    </citation>
    <scope>NUCLEOTIDE SEQUENCE [LARGE SCALE GENOMIC DNA]</scope>
    <source>
        <strain evidence="11 12">NRMC-F 0142</strain>
    </source>
</reference>
<organism evidence="11 12">
    <name type="scientific">Geitlerinema calcuttense NRMC-F 0142</name>
    <dbReference type="NCBI Taxonomy" id="2922238"/>
    <lineage>
        <taxon>Bacteria</taxon>
        <taxon>Bacillati</taxon>
        <taxon>Cyanobacteriota</taxon>
        <taxon>Cyanophyceae</taxon>
        <taxon>Geitlerinematales</taxon>
        <taxon>Geitlerinemataceae</taxon>
        <taxon>Geitlerinema</taxon>
    </lineage>
</organism>
<dbReference type="InterPro" id="IPR017441">
    <property type="entry name" value="Protein_kinase_ATP_BS"/>
</dbReference>
<dbReference type="InterPro" id="IPR037215">
    <property type="entry name" value="GUN4-like_sf"/>
</dbReference>
<dbReference type="InterPro" id="IPR011009">
    <property type="entry name" value="Kinase-like_dom_sf"/>
</dbReference>
<keyword evidence="2" id="KW-0723">Serine/threonine-protein kinase</keyword>
<gene>
    <name evidence="11" type="ORF">QQ055_09840</name>
</gene>
<comment type="catalytic activity">
    <reaction evidence="7">
        <text>L-threonyl-[protein] + ATP = O-phospho-L-threonyl-[protein] + ADP + H(+)</text>
        <dbReference type="Rhea" id="RHEA:46608"/>
        <dbReference type="Rhea" id="RHEA-COMP:11060"/>
        <dbReference type="Rhea" id="RHEA-COMP:11605"/>
        <dbReference type="ChEBI" id="CHEBI:15378"/>
        <dbReference type="ChEBI" id="CHEBI:30013"/>
        <dbReference type="ChEBI" id="CHEBI:30616"/>
        <dbReference type="ChEBI" id="CHEBI:61977"/>
        <dbReference type="ChEBI" id="CHEBI:456216"/>
        <dbReference type="EC" id="2.7.11.1"/>
    </reaction>
</comment>
<dbReference type="Gene3D" id="1.10.10.1770">
    <property type="entry name" value="Gun4-like"/>
    <property type="match status" value="1"/>
</dbReference>
<dbReference type="Gene3D" id="1.25.40.620">
    <property type="match status" value="1"/>
</dbReference>
<dbReference type="PROSITE" id="PS50011">
    <property type="entry name" value="PROTEIN_KINASE_DOM"/>
    <property type="match status" value="1"/>
</dbReference>
<keyword evidence="3" id="KW-0808">Transferase</keyword>
<dbReference type="RefSeq" id="WP_286004626.1">
    <property type="nucleotide sequence ID" value="NZ_JASVEJ010000037.1"/>
</dbReference>
<dbReference type="NCBIfam" id="NF045510">
    <property type="entry name" value="4Cys_prefix_kin"/>
    <property type="match status" value="1"/>
</dbReference>
<evidence type="ECO:0000256" key="4">
    <source>
        <dbReference type="ARBA" id="ARBA00022741"/>
    </source>
</evidence>
<dbReference type="SUPFAM" id="SSF56112">
    <property type="entry name" value="Protein kinase-like (PK-like)"/>
    <property type="match status" value="1"/>
</dbReference>